<dbReference type="RefSeq" id="WP_284543811.1">
    <property type="nucleotide sequence ID" value="NZ_CP141046.1"/>
</dbReference>
<evidence type="ECO:0000313" key="2">
    <source>
        <dbReference type="Proteomes" id="UP001327314"/>
    </source>
</evidence>
<name>A0ABD8AJT9_9BACT</name>
<protein>
    <submittedName>
        <fullName evidence="1">Uncharacterized protein</fullName>
    </submittedName>
</protein>
<reference evidence="1 2" key="1">
    <citation type="submission" date="2023-12" db="EMBL/GenBank/DDBJ databases">
        <title>Hybrid Genome Assemblies of Mycoplasma cynos and Mycoplasma felis isolated from Dogs and Cats with Infectious Respiratory Disease.</title>
        <authorList>
            <person name="Framst I."/>
            <person name="Cai H."/>
            <person name="Ramesh P."/>
            <person name="Maboni G."/>
        </authorList>
    </citation>
    <scope>NUCLEOTIDE SEQUENCE [LARGE SCALE GENOMIC DNA]</scope>
    <source>
        <strain evidence="1 2">30510</strain>
    </source>
</reference>
<proteinExistence type="predicted"/>
<gene>
    <name evidence="1" type="ORF">RRG46_01785</name>
</gene>
<dbReference type="Proteomes" id="UP001327314">
    <property type="component" value="Chromosome"/>
</dbReference>
<dbReference type="AlphaFoldDB" id="A0ABD8AJT9"/>
<evidence type="ECO:0000313" key="1">
    <source>
        <dbReference type="EMBL" id="WQQ20259.1"/>
    </source>
</evidence>
<accession>A0ABD8AJT9</accession>
<organism evidence="1 2">
    <name type="scientific">Mycoplasmopsis cynos</name>
    <dbReference type="NCBI Taxonomy" id="171284"/>
    <lineage>
        <taxon>Bacteria</taxon>
        <taxon>Bacillati</taxon>
        <taxon>Mycoplasmatota</taxon>
        <taxon>Mycoplasmoidales</taxon>
        <taxon>Metamycoplasmataceae</taxon>
        <taxon>Mycoplasmopsis</taxon>
    </lineage>
</organism>
<dbReference type="EMBL" id="CP141046">
    <property type="protein sequence ID" value="WQQ20259.1"/>
    <property type="molecule type" value="Genomic_DNA"/>
</dbReference>
<sequence>MKFLKCFLSKTSSDNLNDEVFFIIDDRIVETYDDKLFTKYLKNLLEYCALLNQRNIKFNILLPNTFSFSINETDEFFNNIEKRRKGLKKFAKSIVDFKYGEILQIIDFKNISSISFDINKKINKNKENSEENLSETFNLEFSNLMYTKNIIIDENENEKDSMLYKDLMNLYWFFSTKYFVSGFVFNNIENHIKTIPIKEQPSKLTVIDNIISLFKKETKSSIYSYNTDKELSIFKLLNLITSIDKKIIKKKPSTTLIQNILGTHLQGDNVFYYDLFDYLVFENGEYIFKIEQIKTLLNHIILNNHKLAFNFVFNNALKTNEILYNFDYIKFINNQILTILNQKRNKWKFPFARRVYIRYSFIKILKGFLIRIIKLDGYEYVEYINITNKVRYLGAKMFLPYQTSNLQENK</sequence>